<keyword evidence="2" id="KW-1185">Reference proteome</keyword>
<accession>A0A7G5DZ55</accession>
<reference evidence="1 2" key="1">
    <citation type="journal article" date="2020" name="G3 (Bethesda)">
        <title>CeMbio - The Caenorhabditis elegans Microbiome Resource.</title>
        <authorList>
            <person name="Dirksen P."/>
            <person name="Assie A."/>
            <person name="Zimmermann J."/>
            <person name="Zhang F."/>
            <person name="Tietje A.M."/>
            <person name="Marsh S.A."/>
            <person name="Felix M.A."/>
            <person name="Shapira M."/>
            <person name="Kaleta C."/>
            <person name="Schulenburg H."/>
            <person name="Samuel B."/>
        </authorList>
    </citation>
    <scope>NUCLEOTIDE SEQUENCE [LARGE SCALE GENOMIC DNA]</scope>
    <source>
        <strain evidence="1 2">BIGb0170</strain>
    </source>
</reference>
<dbReference type="AlphaFoldDB" id="A0A7G5DZ55"/>
<protein>
    <recommendedName>
        <fullName evidence="3">DUF600 family protein</fullName>
    </recommendedName>
</protein>
<dbReference type="RefSeq" id="WP_182331507.1">
    <property type="nucleotide sequence ID" value="NZ_CP058555.1"/>
</dbReference>
<dbReference type="Proteomes" id="UP000515450">
    <property type="component" value="Chromosome"/>
</dbReference>
<gene>
    <name evidence="1" type="ORF">HS960_04890</name>
</gene>
<organism evidence="1 2">
    <name type="scientific">Sphingobacterium paramultivorum</name>
    <dbReference type="NCBI Taxonomy" id="2886510"/>
    <lineage>
        <taxon>Bacteria</taxon>
        <taxon>Pseudomonadati</taxon>
        <taxon>Bacteroidota</taxon>
        <taxon>Sphingobacteriia</taxon>
        <taxon>Sphingobacteriales</taxon>
        <taxon>Sphingobacteriaceae</taxon>
        <taxon>Sphingobacterium</taxon>
    </lineage>
</organism>
<name>A0A7G5DZ55_9SPHI</name>
<evidence type="ECO:0000313" key="1">
    <source>
        <dbReference type="EMBL" id="QMV67030.1"/>
    </source>
</evidence>
<dbReference type="EMBL" id="CP058555">
    <property type="protein sequence ID" value="QMV67030.1"/>
    <property type="molecule type" value="Genomic_DNA"/>
</dbReference>
<evidence type="ECO:0000313" key="2">
    <source>
        <dbReference type="Proteomes" id="UP000515450"/>
    </source>
</evidence>
<sequence length="136" mass="15766">MEQREFSKLILKFLEGNYPQFAQTIKFQDDGSFDCDLKSESGIFSIWIATYNTEITIGIEDPNGKTDIHSHIPCYVLDDLEACVAELSSFIENIKADNLVLYQDEDGKYDWIESFKFENLDNCKKFSWKINHDVTS</sequence>
<evidence type="ECO:0008006" key="3">
    <source>
        <dbReference type="Google" id="ProtNLM"/>
    </source>
</evidence>
<proteinExistence type="predicted"/>